<name>A0A562T7L9_9HYPH</name>
<accession>A0A562T7L9</accession>
<evidence type="ECO:0000256" key="3">
    <source>
        <dbReference type="ARBA" id="ARBA00023136"/>
    </source>
</evidence>
<proteinExistence type="predicted"/>
<dbReference type="InterPro" id="IPR039910">
    <property type="entry name" value="D15-like"/>
</dbReference>
<evidence type="ECO:0000256" key="1">
    <source>
        <dbReference type="ARBA" id="ARBA00004370"/>
    </source>
</evidence>
<keyword evidence="2" id="KW-0812">Transmembrane</keyword>
<dbReference type="PANTHER" id="PTHR12815">
    <property type="entry name" value="SORTING AND ASSEMBLY MACHINERY SAMM50 PROTEIN FAMILY MEMBER"/>
    <property type="match status" value="1"/>
</dbReference>
<evidence type="ECO:0000256" key="2">
    <source>
        <dbReference type="ARBA" id="ARBA00022452"/>
    </source>
</evidence>
<protein>
    <submittedName>
        <fullName evidence="5">Autotransporter secretion outer membrane protein TamA</fullName>
    </submittedName>
</protein>
<dbReference type="EMBL" id="VLLF01000003">
    <property type="protein sequence ID" value="TWI89595.1"/>
    <property type="molecule type" value="Genomic_DNA"/>
</dbReference>
<keyword evidence="2" id="KW-1134">Transmembrane beta strand</keyword>
<keyword evidence="6" id="KW-1185">Reference proteome</keyword>
<comment type="subcellular location">
    <subcellularLocation>
        <location evidence="1">Membrane</location>
    </subcellularLocation>
</comment>
<organism evidence="5 6">
    <name type="scientific">Roseibium hamelinense</name>
    <dbReference type="NCBI Taxonomy" id="150831"/>
    <lineage>
        <taxon>Bacteria</taxon>
        <taxon>Pseudomonadati</taxon>
        <taxon>Pseudomonadota</taxon>
        <taxon>Alphaproteobacteria</taxon>
        <taxon>Hyphomicrobiales</taxon>
        <taxon>Stappiaceae</taxon>
        <taxon>Roseibium</taxon>
    </lineage>
</organism>
<dbReference type="Gene3D" id="2.40.160.50">
    <property type="entry name" value="membrane protein fhac: a member of the omp85/tpsb transporter family"/>
    <property type="match status" value="1"/>
</dbReference>
<dbReference type="Pfam" id="PF07244">
    <property type="entry name" value="POTRA"/>
    <property type="match status" value="1"/>
</dbReference>
<evidence type="ECO:0000313" key="6">
    <source>
        <dbReference type="Proteomes" id="UP000320593"/>
    </source>
</evidence>
<dbReference type="RefSeq" id="WP_208999984.1">
    <property type="nucleotide sequence ID" value="NZ_SMLY01000066.1"/>
</dbReference>
<dbReference type="InterPro" id="IPR000184">
    <property type="entry name" value="Bac_surfAg_D15"/>
</dbReference>
<dbReference type="Pfam" id="PF01103">
    <property type="entry name" value="Omp85"/>
    <property type="match status" value="1"/>
</dbReference>
<dbReference type="PROSITE" id="PS51779">
    <property type="entry name" value="POTRA"/>
    <property type="match status" value="1"/>
</dbReference>
<dbReference type="PANTHER" id="PTHR12815:SF42">
    <property type="entry name" value="BACTERIAL SURFACE ANTIGEN (D15) DOMAIN-CONTAINING PROTEIN"/>
    <property type="match status" value="1"/>
</dbReference>
<comment type="caution">
    <text evidence="5">The sequence shown here is derived from an EMBL/GenBank/DDBJ whole genome shotgun (WGS) entry which is preliminary data.</text>
</comment>
<dbReference type="InterPro" id="IPR010827">
    <property type="entry name" value="BamA/TamA_POTRA"/>
</dbReference>
<evidence type="ECO:0000313" key="5">
    <source>
        <dbReference type="EMBL" id="TWI89595.1"/>
    </source>
</evidence>
<sequence length="669" mass="71378">MVRRPSRAPLSEKGATVVLATGKHIASPAREVYAQKPCSKLLKAVAFGLLVSTCLTPLPASAFELFGVRLWGSDAEETQTVPNPLPYKAELSLSSEKEDLQSRLESASLLVSEESKQPSGTDGLIARALSDRERIVASLYGAGYYGGTLTIRLGDETLEQALETGNVSSARPLPVQILVDPGPLFRFGNIEISAADAAASDTGLSENPAEWGLTPGEPALSGEILSAERAILRKLRDHGFPKARISERVIVADHKTDLLDVRLSAIAGPKARFGAVSVSGTEVTDPDFVARQAIIPVGATYSPEELEAARKRLDELGIFSSIRLVEGDIGPDGVMPITIEVTERKRHVIGAGASWSSTEGFGLEAYWRRRNLFGRGELLSIEGSVGQIGSNSVDEMEYSTRIAFEKPGAFGPLTTFTTSLGAKQEAPDAYTSRNVTLDAYLSKKYSDRLTGRVGAELFYANEEDVFGNSDYLLVGTPADAVYDSRDDKLNPSKGIYAAVFGEPAYDTLGQNAMVFLKGTFSTYVALDEAKRFILAGRVSAGSILGPDIQDIPASRRFIAGGGGSIRGYAYRNVGPRVDGEVAGGRSLLELSGEVRVKITDTIGVVGFVDAGNAYEDSFPDFADGLKIGVGAGVRYFTPIGPLRIDAGVPLDPEKDDPDFAIYVGLSQAF</sequence>
<dbReference type="Gene3D" id="3.10.20.310">
    <property type="entry name" value="membrane protein fhac"/>
    <property type="match status" value="1"/>
</dbReference>
<keyword evidence="3" id="KW-0472">Membrane</keyword>
<dbReference type="GO" id="GO:0019867">
    <property type="term" value="C:outer membrane"/>
    <property type="evidence" value="ECO:0007669"/>
    <property type="project" value="InterPro"/>
</dbReference>
<evidence type="ECO:0000259" key="4">
    <source>
        <dbReference type="PROSITE" id="PS51779"/>
    </source>
</evidence>
<dbReference type="AlphaFoldDB" id="A0A562T7L9"/>
<gene>
    <name evidence="5" type="ORF">JM93_01799</name>
</gene>
<dbReference type="InterPro" id="IPR034746">
    <property type="entry name" value="POTRA"/>
</dbReference>
<reference evidence="5 6" key="1">
    <citation type="submission" date="2019-07" db="EMBL/GenBank/DDBJ databases">
        <title>Genomic Encyclopedia of Archaeal and Bacterial Type Strains, Phase II (KMG-II): from individual species to whole genera.</title>
        <authorList>
            <person name="Goeker M."/>
        </authorList>
    </citation>
    <scope>NUCLEOTIDE SEQUENCE [LARGE SCALE GENOMIC DNA]</scope>
    <source>
        <strain evidence="5 6">ATCC BAA-252</strain>
    </source>
</reference>
<dbReference type="Proteomes" id="UP000320593">
    <property type="component" value="Unassembled WGS sequence"/>
</dbReference>
<feature type="domain" description="POTRA" evidence="4">
    <location>
        <begin position="271"/>
        <end position="344"/>
    </location>
</feature>